<dbReference type="InterPro" id="IPR007201">
    <property type="entry name" value="Mei2-like_Rrm_C"/>
</dbReference>
<dbReference type="EMBL" id="CAUYUJ010018424">
    <property type="protein sequence ID" value="CAK0883502.1"/>
    <property type="molecule type" value="Genomic_DNA"/>
</dbReference>
<evidence type="ECO:0000313" key="4">
    <source>
        <dbReference type="EMBL" id="CAK0883502.1"/>
    </source>
</evidence>
<dbReference type="Gene3D" id="3.30.70.330">
    <property type="match status" value="1"/>
</dbReference>
<proteinExistence type="predicted"/>
<dbReference type="InterPro" id="IPR035979">
    <property type="entry name" value="RBD_domain_sf"/>
</dbReference>
<comment type="caution">
    <text evidence="4">The sequence shown here is derived from an EMBL/GenBank/DDBJ whole genome shotgun (WGS) entry which is preliminary data.</text>
</comment>
<evidence type="ECO:0000313" key="5">
    <source>
        <dbReference type="Proteomes" id="UP001189429"/>
    </source>
</evidence>
<gene>
    <name evidence="4" type="ORF">PCOR1329_LOCUS65708</name>
</gene>
<dbReference type="InterPro" id="IPR012677">
    <property type="entry name" value="Nucleotide-bd_a/b_plait_sf"/>
</dbReference>
<dbReference type="InterPro" id="IPR000504">
    <property type="entry name" value="RRM_dom"/>
</dbReference>
<keyword evidence="5" id="KW-1185">Reference proteome</keyword>
<organism evidence="4 5">
    <name type="scientific">Prorocentrum cordatum</name>
    <dbReference type="NCBI Taxonomy" id="2364126"/>
    <lineage>
        <taxon>Eukaryota</taxon>
        <taxon>Sar</taxon>
        <taxon>Alveolata</taxon>
        <taxon>Dinophyceae</taxon>
        <taxon>Prorocentrales</taxon>
        <taxon>Prorocentraceae</taxon>
        <taxon>Prorocentrum</taxon>
    </lineage>
</organism>
<reference evidence="4" key="1">
    <citation type="submission" date="2023-10" db="EMBL/GenBank/DDBJ databases">
        <authorList>
            <person name="Chen Y."/>
            <person name="Shah S."/>
            <person name="Dougan E. K."/>
            <person name="Thang M."/>
            <person name="Chan C."/>
        </authorList>
    </citation>
    <scope>NUCLEOTIDE SEQUENCE [LARGE SCALE GENOMIC DNA]</scope>
</reference>
<dbReference type="Proteomes" id="UP001189429">
    <property type="component" value="Unassembled WGS sequence"/>
</dbReference>
<protein>
    <recommendedName>
        <fullName evidence="3">RRM domain-containing protein</fullName>
    </recommendedName>
</protein>
<feature type="compositionally biased region" description="Low complexity" evidence="2">
    <location>
        <begin position="141"/>
        <end position="150"/>
    </location>
</feature>
<accession>A0ABN9WCL1</accession>
<sequence>MQPLRYPWPVQIPEWWQLPPHHRHGQQDQAALEPDAAALPQSLLAEEASQSWAEAAAALQSMQSLHQAIMYDAVMRHACAPVPIVHDRRPQSRATAAVTEGEAMVAAERALALLELEEQQRPAELTTPPGLRLARRRRGASRAAAAPSRGGAAGCGEDDAARQDEVRMLLQRMEAMAATTVMVRNLPRQLAQEQLLQKFIEVGLAGTFDFLYMPINVATGEGNGYGFINFSSWPGLQRFVHDWHGRFLFPELHSDASLSVSIATQQGKTANVMKWGTPRLKRVRNPVLKPIVLPDPLCNIAEELERQQTELR</sequence>
<feature type="domain" description="RRM" evidence="3">
    <location>
        <begin position="179"/>
        <end position="265"/>
    </location>
</feature>
<keyword evidence="1" id="KW-0694">RNA-binding</keyword>
<name>A0ABN9WCL1_9DINO</name>
<dbReference type="PROSITE" id="PS50102">
    <property type="entry name" value="RRM"/>
    <property type="match status" value="1"/>
</dbReference>
<dbReference type="SUPFAM" id="SSF54928">
    <property type="entry name" value="RNA-binding domain, RBD"/>
    <property type="match status" value="1"/>
</dbReference>
<evidence type="ECO:0000259" key="3">
    <source>
        <dbReference type="PROSITE" id="PS50102"/>
    </source>
</evidence>
<evidence type="ECO:0000256" key="1">
    <source>
        <dbReference type="PROSITE-ProRule" id="PRU00176"/>
    </source>
</evidence>
<dbReference type="Pfam" id="PF04059">
    <property type="entry name" value="RRM_2"/>
    <property type="match status" value="1"/>
</dbReference>
<evidence type="ECO:0000256" key="2">
    <source>
        <dbReference type="SAM" id="MobiDB-lite"/>
    </source>
</evidence>
<feature type="region of interest" description="Disordered" evidence="2">
    <location>
        <begin position="119"/>
        <end position="158"/>
    </location>
</feature>
<feature type="compositionally biased region" description="Low complexity" evidence="2">
    <location>
        <begin position="122"/>
        <end position="132"/>
    </location>
</feature>